<dbReference type="EMBL" id="MN740160">
    <property type="protein sequence ID" value="QHT90818.1"/>
    <property type="molecule type" value="Genomic_DNA"/>
</dbReference>
<proteinExistence type="predicted"/>
<evidence type="ECO:0008006" key="2">
    <source>
        <dbReference type="Google" id="ProtNLM"/>
    </source>
</evidence>
<protein>
    <recommendedName>
        <fullName evidence="2">Peptidase C39 domain-containing protein</fullName>
    </recommendedName>
</protein>
<reference evidence="1" key="1">
    <citation type="journal article" date="2020" name="Nature">
        <title>Giant virus diversity and host interactions through global metagenomics.</title>
        <authorList>
            <person name="Schulz F."/>
            <person name="Roux S."/>
            <person name="Paez-Espino D."/>
            <person name="Jungbluth S."/>
            <person name="Walsh D.A."/>
            <person name="Denef V.J."/>
            <person name="McMahon K.D."/>
            <person name="Konstantinidis K.T."/>
            <person name="Eloe-Fadrosh E.A."/>
            <person name="Kyrpides N.C."/>
            <person name="Woyke T."/>
        </authorList>
    </citation>
    <scope>NUCLEOTIDE SEQUENCE</scope>
    <source>
        <strain evidence="1">GVMAG-M-3300023184-71</strain>
    </source>
</reference>
<evidence type="ECO:0000313" key="1">
    <source>
        <dbReference type="EMBL" id="QHT90818.1"/>
    </source>
</evidence>
<organism evidence="1">
    <name type="scientific">viral metagenome</name>
    <dbReference type="NCBI Taxonomy" id="1070528"/>
    <lineage>
        <taxon>unclassified sequences</taxon>
        <taxon>metagenomes</taxon>
        <taxon>organismal metagenomes</taxon>
    </lineage>
</organism>
<accession>A0A6C0ICM6</accession>
<name>A0A6C0ICM6_9ZZZZ</name>
<sequence>MTDENLHHFRRWVKKPSDCVINALELLGVLQATPADLMRIAVGDSGLSAPKIEETFAYVYPTIRWRFFRYTDIHTLENFCIQGLQPSHVIFCGYNKQGFRHVFLIGKTNTGKVVLIDPQANLFCDLENSDCFENIQDAEEYYILQGTMTTQQQQQLEKIQKQLQNQKQTQTQTHTQQKQMQL</sequence>
<dbReference type="AlphaFoldDB" id="A0A6C0ICM6"/>